<comment type="subcellular location">
    <subcellularLocation>
        <location evidence="2">Cell membrane</location>
        <topology evidence="2">Multi-pass membrane protein</topology>
    </subcellularLocation>
    <subcellularLocation>
        <location evidence="1">Endoplasmic reticulum membrane</location>
        <topology evidence="1">Multi-pass membrane protein</topology>
    </subcellularLocation>
</comment>
<name>A0A9W5TF79_BABOV</name>
<feature type="transmembrane region" description="Helical" evidence="11">
    <location>
        <begin position="166"/>
        <end position="186"/>
    </location>
</feature>
<sequence length="229" mass="25400">MRVLQVFTCLAIIVAPYWILFNKTSLTHNVNNGWTIMRSVGYYVLANAVKVFLMATGIPELVGNHIVNEDIVMAMFNAVLYLGLLLPLRGKANANTNVSSIVLGIAIGWSLPENIGRTLFQIVSTLSNADESNVFLYNALQTNLHVLASVIFTALLFLWQREETSRMIYAIMIIATMVICPVMTTFNKVGDDVVLNNFIFLGIQMLMALVLGAVVKRAHFGLQKAHKHS</sequence>
<dbReference type="EMBL" id="BLIY01000024">
    <property type="protein sequence ID" value="GFE55779.1"/>
    <property type="molecule type" value="Genomic_DNA"/>
</dbReference>
<evidence type="ECO:0000256" key="6">
    <source>
        <dbReference type="ARBA" id="ARBA00022989"/>
    </source>
</evidence>
<reference evidence="12" key="1">
    <citation type="submission" date="2019-12" db="EMBL/GenBank/DDBJ databases">
        <title>Genome sequence of Babesia ovis.</title>
        <authorList>
            <person name="Yamagishi J."/>
            <person name="Sevinc F."/>
            <person name="Xuan X."/>
        </authorList>
    </citation>
    <scope>NUCLEOTIDE SEQUENCE</scope>
    <source>
        <strain evidence="12">Selcuk</strain>
    </source>
</reference>
<evidence type="ECO:0000313" key="13">
    <source>
        <dbReference type="Proteomes" id="UP001057455"/>
    </source>
</evidence>
<dbReference type="AlphaFoldDB" id="A0A9W5TF79"/>
<organism evidence="12 13">
    <name type="scientific">Babesia ovis</name>
    <dbReference type="NCBI Taxonomy" id="5869"/>
    <lineage>
        <taxon>Eukaryota</taxon>
        <taxon>Sar</taxon>
        <taxon>Alveolata</taxon>
        <taxon>Apicomplexa</taxon>
        <taxon>Aconoidasida</taxon>
        <taxon>Piroplasmida</taxon>
        <taxon>Babesiidae</taxon>
        <taxon>Babesia</taxon>
    </lineage>
</organism>
<comment type="similarity">
    <text evidence="8">Belongs to the TMEM147 family.</text>
</comment>
<comment type="caution">
    <text evidence="12">The sequence shown here is derived from an EMBL/GenBank/DDBJ whole genome shotgun (WGS) entry which is preliminary data.</text>
</comment>
<evidence type="ECO:0000256" key="4">
    <source>
        <dbReference type="ARBA" id="ARBA00022692"/>
    </source>
</evidence>
<dbReference type="Proteomes" id="UP001057455">
    <property type="component" value="Unassembled WGS sequence"/>
</dbReference>
<dbReference type="PANTHER" id="PTHR12869:SF0">
    <property type="entry name" value="BOS COMPLEX SUBUNIT TMEM147"/>
    <property type="match status" value="1"/>
</dbReference>
<evidence type="ECO:0000256" key="3">
    <source>
        <dbReference type="ARBA" id="ARBA00022475"/>
    </source>
</evidence>
<keyword evidence="6 11" id="KW-1133">Transmembrane helix</keyword>
<dbReference type="GO" id="GO:0005886">
    <property type="term" value="C:plasma membrane"/>
    <property type="evidence" value="ECO:0007669"/>
    <property type="project" value="UniProtKB-SubCell"/>
</dbReference>
<dbReference type="OrthoDB" id="364439at2759"/>
<dbReference type="Pfam" id="PF09767">
    <property type="entry name" value="DUF2053"/>
    <property type="match status" value="1"/>
</dbReference>
<protein>
    <recommendedName>
        <fullName evidence="9">BOS complex subunit TMEM147</fullName>
    </recommendedName>
    <alternativeName>
        <fullName evidence="10">Transmembrane protein 147</fullName>
    </alternativeName>
</protein>
<keyword evidence="4 11" id="KW-0812">Transmembrane</keyword>
<evidence type="ECO:0000256" key="10">
    <source>
        <dbReference type="ARBA" id="ARBA00034899"/>
    </source>
</evidence>
<evidence type="ECO:0000256" key="2">
    <source>
        <dbReference type="ARBA" id="ARBA00004651"/>
    </source>
</evidence>
<feature type="transmembrane region" description="Helical" evidence="11">
    <location>
        <begin position="40"/>
        <end position="59"/>
    </location>
</feature>
<feature type="transmembrane region" description="Helical" evidence="11">
    <location>
        <begin position="198"/>
        <end position="215"/>
    </location>
</feature>
<gene>
    <name evidence="12" type="ORF">BaOVIS_031830</name>
</gene>
<dbReference type="PANTHER" id="PTHR12869">
    <property type="entry name" value="SMALL SEVEN TRANSMEMBRANE DOMAIN-CONTAINING PROTEIN"/>
    <property type="match status" value="1"/>
</dbReference>
<keyword evidence="5" id="KW-0256">Endoplasmic reticulum</keyword>
<evidence type="ECO:0000256" key="8">
    <source>
        <dbReference type="ARBA" id="ARBA00034739"/>
    </source>
</evidence>
<accession>A0A9W5TF79</accession>
<dbReference type="InterPro" id="IPR019164">
    <property type="entry name" value="TMEM147"/>
</dbReference>
<proteinExistence type="inferred from homology"/>
<evidence type="ECO:0000256" key="11">
    <source>
        <dbReference type="SAM" id="Phobius"/>
    </source>
</evidence>
<evidence type="ECO:0000313" key="12">
    <source>
        <dbReference type="EMBL" id="GFE55779.1"/>
    </source>
</evidence>
<feature type="transmembrane region" description="Helical" evidence="11">
    <location>
        <begin position="135"/>
        <end position="159"/>
    </location>
</feature>
<dbReference type="GO" id="GO:0005789">
    <property type="term" value="C:endoplasmic reticulum membrane"/>
    <property type="evidence" value="ECO:0007669"/>
    <property type="project" value="UniProtKB-SubCell"/>
</dbReference>
<keyword evidence="7 11" id="KW-0472">Membrane</keyword>
<evidence type="ECO:0000256" key="7">
    <source>
        <dbReference type="ARBA" id="ARBA00023136"/>
    </source>
</evidence>
<evidence type="ECO:0000256" key="9">
    <source>
        <dbReference type="ARBA" id="ARBA00034846"/>
    </source>
</evidence>
<keyword evidence="13" id="KW-1185">Reference proteome</keyword>
<feature type="transmembrane region" description="Helical" evidence="11">
    <location>
        <begin position="71"/>
        <end position="88"/>
    </location>
</feature>
<evidence type="ECO:0000256" key="5">
    <source>
        <dbReference type="ARBA" id="ARBA00022824"/>
    </source>
</evidence>
<evidence type="ECO:0000256" key="1">
    <source>
        <dbReference type="ARBA" id="ARBA00004477"/>
    </source>
</evidence>
<keyword evidence="3" id="KW-1003">Cell membrane</keyword>